<dbReference type="STRING" id="343874.GCA_000805695_02145"/>
<keyword evidence="1" id="KW-0472">Membrane</keyword>
<accession>A0A376GJS3</accession>
<sequence length="177" mass="20480">MNSVKVYAKQTSNWGLLFGSLLFIACSIYLFLNANQVNSPQTAKVLSGILFVPSLLFIIISIKKLMKKQLILLIDKKGIVYKPSDELNYIEWGKILEIEELKLPRQRVINVKVVDADKFINNESQKFLQARMRFWNKIYGAVVSFDANTLDKNHFEIMNLFDEFMEDYKISTASKND</sequence>
<name>A0A376GJS3_9FLAO</name>
<reference evidence="2 3" key="1">
    <citation type="submission" date="2018-06" db="EMBL/GenBank/DDBJ databases">
        <authorList>
            <consortium name="Pathogen Informatics"/>
            <person name="Doyle S."/>
        </authorList>
    </citation>
    <scope>NUCLEOTIDE SEQUENCE [LARGE SCALE GENOMIC DNA]</scope>
    <source>
        <strain evidence="2 3">NCTC13456</strain>
    </source>
</reference>
<evidence type="ECO:0000313" key="2">
    <source>
        <dbReference type="EMBL" id="STD58766.1"/>
    </source>
</evidence>
<feature type="transmembrane region" description="Helical" evidence="1">
    <location>
        <begin position="44"/>
        <end position="62"/>
    </location>
</feature>
<keyword evidence="1" id="KW-1133">Transmembrane helix</keyword>
<dbReference type="NCBIfam" id="NF041635">
    <property type="entry name" value="STM3941_fam"/>
    <property type="match status" value="1"/>
</dbReference>
<keyword evidence="1" id="KW-0812">Transmembrane</keyword>
<dbReference type="Proteomes" id="UP000254737">
    <property type="component" value="Unassembled WGS sequence"/>
</dbReference>
<dbReference type="RefSeq" id="WP_115000657.1">
    <property type="nucleotide sequence ID" value="NZ_UFXS01000001.1"/>
</dbReference>
<proteinExistence type="predicted"/>
<evidence type="ECO:0000256" key="1">
    <source>
        <dbReference type="SAM" id="Phobius"/>
    </source>
</evidence>
<evidence type="ECO:0000313" key="3">
    <source>
        <dbReference type="Proteomes" id="UP000254737"/>
    </source>
</evidence>
<protein>
    <submittedName>
        <fullName evidence="2">Uncharacterized protein</fullName>
    </submittedName>
</protein>
<organism evidence="2 3">
    <name type="scientific">Empedobacter falsenii</name>
    <dbReference type="NCBI Taxonomy" id="343874"/>
    <lineage>
        <taxon>Bacteria</taxon>
        <taxon>Pseudomonadati</taxon>
        <taxon>Bacteroidota</taxon>
        <taxon>Flavobacteriia</taxon>
        <taxon>Flavobacteriales</taxon>
        <taxon>Weeksellaceae</taxon>
        <taxon>Empedobacter</taxon>
    </lineage>
</organism>
<feature type="transmembrane region" description="Helical" evidence="1">
    <location>
        <begin position="12"/>
        <end position="32"/>
    </location>
</feature>
<dbReference type="EMBL" id="UFXS01000001">
    <property type="protein sequence ID" value="STD58766.1"/>
    <property type="molecule type" value="Genomic_DNA"/>
</dbReference>
<gene>
    <name evidence="2" type="ORF">NCTC13456_02393</name>
</gene>
<dbReference type="PROSITE" id="PS51257">
    <property type="entry name" value="PROKAR_LIPOPROTEIN"/>
    <property type="match status" value="1"/>
</dbReference>
<dbReference type="AlphaFoldDB" id="A0A376GJS3"/>
<dbReference type="InterPro" id="IPR048136">
    <property type="entry name" value="STM3941-like"/>
</dbReference>